<dbReference type="Proteomes" id="UP001359559">
    <property type="component" value="Unassembled WGS sequence"/>
</dbReference>
<sequence length="103" mass="10942">MAPSPPTPSFPSDSPRPSLPFHSLCPSLPSGYLPSSLHPLQLFHSLPPAVSLKLSSLRPVVLEGRCSAGPSVTGRKHPERAQKYDALGIAWFGLSVLSSNICI</sequence>
<keyword evidence="2" id="KW-1185">Reference proteome</keyword>
<accession>A0AAN9J6L8</accession>
<gene>
    <name evidence="1" type="ORF">RJT34_16113</name>
</gene>
<comment type="caution">
    <text evidence="1">The sequence shown here is derived from an EMBL/GenBank/DDBJ whole genome shotgun (WGS) entry which is preliminary data.</text>
</comment>
<evidence type="ECO:0000313" key="2">
    <source>
        <dbReference type="Proteomes" id="UP001359559"/>
    </source>
</evidence>
<protein>
    <submittedName>
        <fullName evidence="1">Uncharacterized protein</fullName>
    </submittedName>
</protein>
<organism evidence="1 2">
    <name type="scientific">Clitoria ternatea</name>
    <name type="common">Butterfly pea</name>
    <dbReference type="NCBI Taxonomy" id="43366"/>
    <lineage>
        <taxon>Eukaryota</taxon>
        <taxon>Viridiplantae</taxon>
        <taxon>Streptophyta</taxon>
        <taxon>Embryophyta</taxon>
        <taxon>Tracheophyta</taxon>
        <taxon>Spermatophyta</taxon>
        <taxon>Magnoliopsida</taxon>
        <taxon>eudicotyledons</taxon>
        <taxon>Gunneridae</taxon>
        <taxon>Pentapetalae</taxon>
        <taxon>rosids</taxon>
        <taxon>fabids</taxon>
        <taxon>Fabales</taxon>
        <taxon>Fabaceae</taxon>
        <taxon>Papilionoideae</taxon>
        <taxon>50 kb inversion clade</taxon>
        <taxon>NPAAA clade</taxon>
        <taxon>indigoferoid/millettioid clade</taxon>
        <taxon>Phaseoleae</taxon>
        <taxon>Clitoria</taxon>
    </lineage>
</organism>
<reference evidence="1 2" key="1">
    <citation type="submission" date="2024-01" db="EMBL/GenBank/DDBJ databases">
        <title>The genomes of 5 underutilized Papilionoideae crops provide insights into root nodulation and disease resistance.</title>
        <authorList>
            <person name="Yuan L."/>
        </authorList>
    </citation>
    <scope>NUCLEOTIDE SEQUENCE [LARGE SCALE GENOMIC DNA]</scope>
    <source>
        <strain evidence="1">LY-2023</strain>
        <tissue evidence="1">Leaf</tissue>
    </source>
</reference>
<name>A0AAN9J6L8_CLITE</name>
<dbReference type="AlphaFoldDB" id="A0AAN9J6L8"/>
<proteinExistence type="predicted"/>
<evidence type="ECO:0000313" key="1">
    <source>
        <dbReference type="EMBL" id="KAK7293250.1"/>
    </source>
</evidence>
<dbReference type="EMBL" id="JAYKXN010000004">
    <property type="protein sequence ID" value="KAK7293250.1"/>
    <property type="molecule type" value="Genomic_DNA"/>
</dbReference>